<dbReference type="GO" id="GO:0004521">
    <property type="term" value="F:RNA endonuclease activity"/>
    <property type="evidence" value="ECO:0007669"/>
    <property type="project" value="TreeGrafter"/>
</dbReference>
<dbReference type="STRING" id="1499966.U14_00058"/>
<dbReference type="Proteomes" id="UP000030700">
    <property type="component" value="Unassembled WGS sequence"/>
</dbReference>
<organism evidence="2">
    <name type="scientific">Candidatus Moduliflexus flocculans</name>
    <dbReference type="NCBI Taxonomy" id="1499966"/>
    <lineage>
        <taxon>Bacteria</taxon>
        <taxon>Candidatus Moduliflexota</taxon>
        <taxon>Candidatus Moduliflexia</taxon>
        <taxon>Candidatus Moduliflexales</taxon>
        <taxon>Candidatus Moduliflexaceae</taxon>
    </lineage>
</organism>
<sequence>MAMQRGDIYFVNLASDHSPDLSNVRPVLVLSINAVNRLPLVVTVVVGAYADRISRNFQATVRLSAEETGLDMDTVYLAFQLRSLSHYRFPANPAGRATEDAIQRVENAVRYCLGL</sequence>
<proteinExistence type="inferred from homology"/>
<dbReference type="AlphaFoldDB" id="A0A0S6VT39"/>
<keyword evidence="1" id="KW-0378">Hydrolase</keyword>
<gene>
    <name evidence="2" type="ORF">U14_00058</name>
</gene>
<evidence type="ECO:0000256" key="1">
    <source>
        <dbReference type="PIRNR" id="PIRNR033490"/>
    </source>
</evidence>
<dbReference type="GO" id="GO:0016787">
    <property type="term" value="F:hydrolase activity"/>
    <property type="evidence" value="ECO:0007669"/>
    <property type="project" value="UniProtKB-KW"/>
</dbReference>
<dbReference type="HOGENOM" id="CLU_121823_1_3_0"/>
<dbReference type="GO" id="GO:0016075">
    <property type="term" value="P:rRNA catabolic process"/>
    <property type="evidence" value="ECO:0007669"/>
    <property type="project" value="TreeGrafter"/>
</dbReference>
<keyword evidence="3" id="KW-1185">Reference proteome</keyword>
<dbReference type="EMBL" id="DF820455">
    <property type="protein sequence ID" value="GAK48847.1"/>
    <property type="molecule type" value="Genomic_DNA"/>
</dbReference>
<keyword evidence="1" id="KW-0255">Endonuclease</keyword>
<protein>
    <recommendedName>
        <fullName evidence="1">mRNA interferase</fullName>
        <ecNumber evidence="1">3.1.-.-</ecNumber>
    </recommendedName>
</protein>
<dbReference type="Gene3D" id="2.30.30.110">
    <property type="match status" value="1"/>
</dbReference>
<comment type="function">
    <text evidence="1">Toxic component of a type II toxin-antitoxin (TA) system.</text>
</comment>
<dbReference type="InterPro" id="IPR003477">
    <property type="entry name" value="PemK-like"/>
</dbReference>
<dbReference type="GO" id="GO:0003677">
    <property type="term" value="F:DNA binding"/>
    <property type="evidence" value="ECO:0007669"/>
    <property type="project" value="InterPro"/>
</dbReference>
<dbReference type="EC" id="3.1.-.-" evidence="1"/>
<reference evidence="2" key="1">
    <citation type="journal article" date="2015" name="PeerJ">
        <title>First genomic representation of candidate bacterial phylum KSB3 points to enhanced environmental sensing as a trigger of wastewater bulking.</title>
        <authorList>
            <person name="Sekiguchi Y."/>
            <person name="Ohashi A."/>
            <person name="Parks D.H."/>
            <person name="Yamauchi T."/>
            <person name="Tyson G.W."/>
            <person name="Hugenholtz P."/>
        </authorList>
    </citation>
    <scope>NUCLEOTIDE SEQUENCE [LARGE SCALE GENOMIC DNA]</scope>
</reference>
<dbReference type="PANTHER" id="PTHR33988:SF2">
    <property type="entry name" value="ENDORIBONUCLEASE MAZF"/>
    <property type="match status" value="1"/>
</dbReference>
<dbReference type="GO" id="GO:0006402">
    <property type="term" value="P:mRNA catabolic process"/>
    <property type="evidence" value="ECO:0007669"/>
    <property type="project" value="TreeGrafter"/>
</dbReference>
<evidence type="ECO:0000313" key="2">
    <source>
        <dbReference type="EMBL" id="GAK48847.1"/>
    </source>
</evidence>
<dbReference type="SUPFAM" id="SSF50118">
    <property type="entry name" value="Cell growth inhibitor/plasmid maintenance toxic component"/>
    <property type="match status" value="1"/>
</dbReference>
<accession>A0A0S6VT39</accession>
<evidence type="ECO:0000313" key="3">
    <source>
        <dbReference type="Proteomes" id="UP000030700"/>
    </source>
</evidence>
<dbReference type="InterPro" id="IPR011067">
    <property type="entry name" value="Plasmid_toxin/cell-grow_inhib"/>
</dbReference>
<keyword evidence="1" id="KW-0540">Nuclease</keyword>
<name>A0A0S6VT39_9BACT</name>
<dbReference type="PIRSF" id="PIRSF033490">
    <property type="entry name" value="MazF"/>
    <property type="match status" value="1"/>
</dbReference>
<dbReference type="Pfam" id="PF02452">
    <property type="entry name" value="PemK_toxin"/>
    <property type="match status" value="1"/>
</dbReference>
<dbReference type="PANTHER" id="PTHR33988">
    <property type="entry name" value="ENDORIBONUCLEASE MAZF-RELATED"/>
    <property type="match status" value="1"/>
</dbReference>
<comment type="similarity">
    <text evidence="1">Belongs to the PemK/MazF family.</text>
</comment>